<sequence>MGNSELKNIIKNSFYLYLIQGLNYLLPLVTLPYLLIVLSIEEFGKYSFAFAASQFFVLFVDFGFNLSATKKIAENSDSEDVIRDVYWNITIIKCVLFILTFIVAVISVFLFDKLYVYREGILISMIMILGTAIFPVWWFQGLNRMKELSIINIISKILTYPLIFVFVTKPTDSGIAIFLQSLTFLVAGLISIIYIYKTHRTYFKEIRFGSWQSYIDEIKDSWLIFLSNSSISLYTNSLTLILGFFSTTYNVGLFSAMERIVRVVCFGVLGPVNQACFPVIAKLKINDLEKAKQIFKIILITIFLIMVIAFGAILGLQDLIINKFLKEYSEAPNLLIPFMLMIFPIALGGVLGQLGLLGLGQEEQKRIFSRVYTIVGILSLPVTLLLIYYMNVRGAIYSMLAVEMIIFILMLYFVKKYKYI</sequence>
<feature type="transmembrane region" description="Helical" evidence="6">
    <location>
        <begin position="260"/>
        <end position="281"/>
    </location>
</feature>
<feature type="transmembrane region" description="Helical" evidence="6">
    <location>
        <begin position="46"/>
        <end position="64"/>
    </location>
</feature>
<evidence type="ECO:0000256" key="6">
    <source>
        <dbReference type="SAM" id="Phobius"/>
    </source>
</evidence>
<feature type="transmembrane region" description="Helical" evidence="6">
    <location>
        <begin position="222"/>
        <end position="245"/>
    </location>
</feature>
<dbReference type="InterPro" id="IPR050833">
    <property type="entry name" value="Poly_Biosynth_Transport"/>
</dbReference>
<gene>
    <name evidence="7" type="ORF">C1638_019285</name>
</gene>
<evidence type="ECO:0000256" key="5">
    <source>
        <dbReference type="ARBA" id="ARBA00023136"/>
    </source>
</evidence>
<keyword evidence="4 6" id="KW-1133">Transmembrane helix</keyword>
<comment type="subcellular location">
    <subcellularLocation>
        <location evidence="1">Cell membrane</location>
        <topology evidence="1">Multi-pass membrane protein</topology>
    </subcellularLocation>
</comment>
<evidence type="ECO:0000256" key="2">
    <source>
        <dbReference type="ARBA" id="ARBA00022475"/>
    </source>
</evidence>
<feature type="transmembrane region" description="Helical" evidence="6">
    <location>
        <begin position="334"/>
        <end position="359"/>
    </location>
</feature>
<keyword evidence="2" id="KW-1003">Cell membrane</keyword>
<keyword evidence="5 6" id="KW-0472">Membrane</keyword>
<dbReference type="GO" id="GO:0005886">
    <property type="term" value="C:plasma membrane"/>
    <property type="evidence" value="ECO:0007669"/>
    <property type="project" value="UniProtKB-SubCell"/>
</dbReference>
<evidence type="ECO:0000256" key="4">
    <source>
        <dbReference type="ARBA" id="ARBA00022989"/>
    </source>
</evidence>
<feature type="transmembrane region" description="Helical" evidence="6">
    <location>
        <begin position="174"/>
        <end position="196"/>
    </location>
</feature>
<dbReference type="InterPro" id="IPR002797">
    <property type="entry name" value="Polysacc_synth"/>
</dbReference>
<organism evidence="7 8">
    <name type="scientific">Chryseobacterium oncorhynchi</name>
    <dbReference type="NCBI Taxonomy" id="741074"/>
    <lineage>
        <taxon>Bacteria</taxon>
        <taxon>Pseudomonadati</taxon>
        <taxon>Bacteroidota</taxon>
        <taxon>Flavobacteriia</taxon>
        <taxon>Flavobacteriales</taxon>
        <taxon>Weeksellaceae</taxon>
        <taxon>Chryseobacterium group</taxon>
        <taxon>Chryseobacterium</taxon>
    </lineage>
</organism>
<reference evidence="7" key="1">
    <citation type="submission" date="2018-04" db="EMBL/GenBank/DDBJ databases">
        <title>Draft Genome Sequences of Chryseobacterium lactis NCTC11390T isolated from milk, Chryseobacterium oncorhynchi 701B-08T from rainbow trout, and Chryseobacterium viscerum 687B-08T from diseased fish.</title>
        <authorList>
            <person name="Jeong J.-J."/>
            <person name="Lee Y.J."/>
            <person name="Pathiraja D."/>
            <person name="Park B."/>
            <person name="Choi I.-G."/>
            <person name="Kim K.D."/>
        </authorList>
    </citation>
    <scope>NUCLEOTIDE SEQUENCE [LARGE SCALE GENOMIC DNA]</scope>
    <source>
        <strain evidence="7">701B-08</strain>
    </source>
</reference>
<keyword evidence="3 6" id="KW-0812">Transmembrane</keyword>
<dbReference type="PANTHER" id="PTHR30250:SF11">
    <property type="entry name" value="O-ANTIGEN TRANSPORTER-RELATED"/>
    <property type="match status" value="1"/>
</dbReference>
<feature type="transmembrane region" description="Helical" evidence="6">
    <location>
        <begin position="21"/>
        <end position="40"/>
    </location>
</feature>
<dbReference type="OrthoDB" id="9815702at2"/>
<dbReference type="AlphaFoldDB" id="A0A316WPY9"/>
<dbReference type="EMBL" id="PPEI02000007">
    <property type="protein sequence ID" value="PWN60620.1"/>
    <property type="molecule type" value="Genomic_DNA"/>
</dbReference>
<dbReference type="Pfam" id="PF01943">
    <property type="entry name" value="Polysacc_synt"/>
    <property type="match status" value="1"/>
</dbReference>
<accession>A0A316WPY9</accession>
<feature type="transmembrane region" description="Helical" evidence="6">
    <location>
        <begin position="85"/>
        <end position="109"/>
    </location>
</feature>
<feature type="transmembrane region" description="Helical" evidence="6">
    <location>
        <begin position="293"/>
        <end position="314"/>
    </location>
</feature>
<dbReference type="RefSeq" id="WP_109623581.1">
    <property type="nucleotide sequence ID" value="NZ_PPEI02000007.1"/>
</dbReference>
<keyword evidence="8" id="KW-1185">Reference proteome</keyword>
<feature type="transmembrane region" description="Helical" evidence="6">
    <location>
        <begin position="395"/>
        <end position="414"/>
    </location>
</feature>
<dbReference type="PANTHER" id="PTHR30250">
    <property type="entry name" value="PST FAMILY PREDICTED COLANIC ACID TRANSPORTER"/>
    <property type="match status" value="1"/>
</dbReference>
<dbReference type="Proteomes" id="UP000236182">
    <property type="component" value="Unassembled WGS sequence"/>
</dbReference>
<feature type="transmembrane region" description="Helical" evidence="6">
    <location>
        <begin position="121"/>
        <end position="138"/>
    </location>
</feature>
<evidence type="ECO:0000313" key="7">
    <source>
        <dbReference type="EMBL" id="PWN60620.1"/>
    </source>
</evidence>
<feature type="transmembrane region" description="Helical" evidence="6">
    <location>
        <begin position="371"/>
        <end position="389"/>
    </location>
</feature>
<comment type="caution">
    <text evidence="7">The sequence shown here is derived from an EMBL/GenBank/DDBJ whole genome shotgun (WGS) entry which is preliminary data.</text>
</comment>
<evidence type="ECO:0000256" key="1">
    <source>
        <dbReference type="ARBA" id="ARBA00004651"/>
    </source>
</evidence>
<feature type="transmembrane region" description="Helical" evidence="6">
    <location>
        <begin position="150"/>
        <end position="168"/>
    </location>
</feature>
<evidence type="ECO:0000256" key="3">
    <source>
        <dbReference type="ARBA" id="ARBA00022692"/>
    </source>
</evidence>
<protein>
    <submittedName>
        <fullName evidence="7">Flippase</fullName>
    </submittedName>
</protein>
<name>A0A316WPY9_9FLAO</name>
<proteinExistence type="predicted"/>
<evidence type="ECO:0000313" key="8">
    <source>
        <dbReference type="Proteomes" id="UP000236182"/>
    </source>
</evidence>